<proteinExistence type="inferred from homology"/>
<evidence type="ECO:0000313" key="8">
    <source>
        <dbReference type="EMBL" id="KAK7478828.1"/>
    </source>
</evidence>
<protein>
    <recommendedName>
        <fullName evidence="7">Major facilitator superfamily associated domain-containing protein</fullName>
    </recommendedName>
</protein>
<evidence type="ECO:0000256" key="2">
    <source>
        <dbReference type="ARBA" id="ARBA00005241"/>
    </source>
</evidence>
<accession>A0ABD0JW69</accession>
<feature type="transmembrane region" description="Helical" evidence="6">
    <location>
        <begin position="292"/>
        <end position="321"/>
    </location>
</feature>
<comment type="caution">
    <text evidence="8">The sequence shown here is derived from an EMBL/GenBank/DDBJ whole genome shotgun (WGS) entry which is preliminary data.</text>
</comment>
<keyword evidence="3 6" id="KW-0812">Transmembrane</keyword>
<dbReference type="Pfam" id="PF12832">
    <property type="entry name" value="MFS_1_like"/>
    <property type="match status" value="1"/>
</dbReference>
<feature type="transmembrane region" description="Helical" evidence="6">
    <location>
        <begin position="98"/>
        <end position="115"/>
    </location>
</feature>
<keyword evidence="5 6" id="KW-0472">Membrane</keyword>
<dbReference type="InterPro" id="IPR024989">
    <property type="entry name" value="MFS_assoc_dom"/>
</dbReference>
<dbReference type="InterPro" id="IPR051717">
    <property type="entry name" value="MFS_MFSD6"/>
</dbReference>
<dbReference type="PANTHER" id="PTHR16172">
    <property type="entry name" value="MAJOR FACILITATOR SUPERFAMILY DOMAIN-CONTAINING PROTEIN 6-LIKE"/>
    <property type="match status" value="1"/>
</dbReference>
<feature type="transmembrane region" description="Helical" evidence="6">
    <location>
        <begin position="333"/>
        <end position="350"/>
    </location>
</feature>
<dbReference type="AlphaFoldDB" id="A0ABD0JW69"/>
<dbReference type="PANTHER" id="PTHR16172:SF2">
    <property type="entry name" value="MAJOR FACILITATOR SUPERFAMILY DOMAIN-CONTAINING PROTEIN 6"/>
    <property type="match status" value="1"/>
</dbReference>
<feature type="transmembrane region" description="Helical" evidence="6">
    <location>
        <begin position="370"/>
        <end position="392"/>
    </location>
</feature>
<feature type="transmembrane region" description="Helical" evidence="6">
    <location>
        <begin position="554"/>
        <end position="572"/>
    </location>
</feature>
<evidence type="ECO:0000256" key="6">
    <source>
        <dbReference type="SAM" id="Phobius"/>
    </source>
</evidence>
<sequence>MSTEYEPDEKPVQERRDSYDFQFTAKKLNSDHQEPAGTRKFHHPFNRDFIDSLFTIVNKELLFCKLFYFFFFGAFGSLFPLLAIYFKQLGMNASQGGILIGFRPFIEFLSVPFWTGLADRWRRGKEMLLFALLSWVVFTLAIAFVTPPAHKCLVYNGTHTVLEIPYNTRKRRDVTSVQAPWDAELMKEPGSDFFPPEGVLVSLDGSNHMFIKPDSLGNSVDFSQDDVSDGVTAHGLWSDPGRSAESLSRVKRSGIKLDPDKIANADPSELEGLITSKFSTVVYRQDEVQSDFFILLLLVIIGEFFSAPAITFADCVTLSLLGEDTENYGRQRMFGSLGWGLAMFFVGMALDHATTFPKHPCGTQHPAEKNYTVCFAVFSVLMSCAFLTALQFRYDFHGPGRDLPLAELTERVKDKVKKTISGRKRIDRERLVEEDDDDEYGGYGPGGGGGGGYHLRIKPGLKNDMVTDALKSPGALGSRVTSGGPYHNNAGSAVPPGRYTSEPFFGKWLAVVRMLWSYQYLSVLFVAWFMGFGIGLIFTFLFWHLQDLGGSPTLFGVASVINHISELLAYFMSSRMLINFGK</sequence>
<dbReference type="GO" id="GO:0016020">
    <property type="term" value="C:membrane"/>
    <property type="evidence" value="ECO:0007669"/>
    <property type="project" value="UniProtKB-SubCell"/>
</dbReference>
<dbReference type="Proteomes" id="UP001519460">
    <property type="component" value="Unassembled WGS sequence"/>
</dbReference>
<feature type="domain" description="Major facilitator superfamily associated" evidence="7">
    <location>
        <begin position="64"/>
        <end position="581"/>
    </location>
</feature>
<feature type="transmembrane region" description="Helical" evidence="6">
    <location>
        <begin position="127"/>
        <end position="146"/>
    </location>
</feature>
<keyword evidence="4 6" id="KW-1133">Transmembrane helix</keyword>
<evidence type="ECO:0000313" key="9">
    <source>
        <dbReference type="Proteomes" id="UP001519460"/>
    </source>
</evidence>
<evidence type="ECO:0000256" key="3">
    <source>
        <dbReference type="ARBA" id="ARBA00022692"/>
    </source>
</evidence>
<evidence type="ECO:0000256" key="1">
    <source>
        <dbReference type="ARBA" id="ARBA00004141"/>
    </source>
</evidence>
<comment type="similarity">
    <text evidence="2">Belongs to the major facilitator superfamily. MFSD6 family.</text>
</comment>
<organism evidence="8 9">
    <name type="scientific">Batillaria attramentaria</name>
    <dbReference type="NCBI Taxonomy" id="370345"/>
    <lineage>
        <taxon>Eukaryota</taxon>
        <taxon>Metazoa</taxon>
        <taxon>Spiralia</taxon>
        <taxon>Lophotrochozoa</taxon>
        <taxon>Mollusca</taxon>
        <taxon>Gastropoda</taxon>
        <taxon>Caenogastropoda</taxon>
        <taxon>Sorbeoconcha</taxon>
        <taxon>Cerithioidea</taxon>
        <taxon>Batillariidae</taxon>
        <taxon>Batillaria</taxon>
    </lineage>
</organism>
<name>A0ABD0JW69_9CAEN</name>
<dbReference type="Gene3D" id="1.20.1250.20">
    <property type="entry name" value="MFS general substrate transporter like domains"/>
    <property type="match status" value="2"/>
</dbReference>
<evidence type="ECO:0000256" key="5">
    <source>
        <dbReference type="ARBA" id="ARBA00023136"/>
    </source>
</evidence>
<gene>
    <name evidence="8" type="ORF">BaRGS_00029927</name>
</gene>
<evidence type="ECO:0000256" key="4">
    <source>
        <dbReference type="ARBA" id="ARBA00022989"/>
    </source>
</evidence>
<dbReference type="SUPFAM" id="SSF103473">
    <property type="entry name" value="MFS general substrate transporter"/>
    <property type="match status" value="1"/>
</dbReference>
<dbReference type="InterPro" id="IPR036259">
    <property type="entry name" value="MFS_trans_sf"/>
</dbReference>
<keyword evidence="9" id="KW-1185">Reference proteome</keyword>
<evidence type="ECO:0000259" key="7">
    <source>
        <dbReference type="Pfam" id="PF12832"/>
    </source>
</evidence>
<dbReference type="EMBL" id="JACVVK020000316">
    <property type="protein sequence ID" value="KAK7478828.1"/>
    <property type="molecule type" value="Genomic_DNA"/>
</dbReference>
<feature type="transmembrane region" description="Helical" evidence="6">
    <location>
        <begin position="66"/>
        <end position="86"/>
    </location>
</feature>
<reference evidence="8 9" key="1">
    <citation type="journal article" date="2023" name="Sci. Data">
        <title>Genome assembly of the Korean intertidal mud-creeper Batillaria attramentaria.</title>
        <authorList>
            <person name="Patra A.K."/>
            <person name="Ho P.T."/>
            <person name="Jun S."/>
            <person name="Lee S.J."/>
            <person name="Kim Y."/>
            <person name="Won Y.J."/>
        </authorList>
    </citation>
    <scope>NUCLEOTIDE SEQUENCE [LARGE SCALE GENOMIC DNA]</scope>
    <source>
        <strain evidence="8">Wonlab-2016</strain>
    </source>
</reference>
<feature type="transmembrane region" description="Helical" evidence="6">
    <location>
        <begin position="520"/>
        <end position="542"/>
    </location>
</feature>
<comment type="subcellular location">
    <subcellularLocation>
        <location evidence="1">Membrane</location>
        <topology evidence="1">Multi-pass membrane protein</topology>
    </subcellularLocation>
</comment>